<evidence type="ECO:0000313" key="2">
    <source>
        <dbReference type="Proteomes" id="UP001152531"/>
    </source>
</evidence>
<gene>
    <name evidence="1" type="ORF">CLIB1444_07S00716</name>
</gene>
<evidence type="ECO:0000313" key="1">
    <source>
        <dbReference type="EMBL" id="CAH6721711.1"/>
    </source>
</evidence>
<proteinExistence type="predicted"/>
<accession>A0ACA9YAC1</accession>
<comment type="caution">
    <text evidence="1">The sequence shown here is derived from an EMBL/GenBank/DDBJ whole genome shotgun (WGS) entry which is preliminary data.</text>
</comment>
<reference evidence="1" key="1">
    <citation type="submission" date="2022-06" db="EMBL/GenBank/DDBJ databases">
        <authorList>
            <person name="Legras J.-L."/>
            <person name="Devillers H."/>
            <person name="Grondin C."/>
        </authorList>
    </citation>
    <scope>NUCLEOTIDE SEQUENCE</scope>
    <source>
        <strain evidence="1">CLIB 1444</strain>
    </source>
</reference>
<dbReference type="Proteomes" id="UP001152531">
    <property type="component" value="Unassembled WGS sequence"/>
</dbReference>
<dbReference type="EMBL" id="CALSDN010000007">
    <property type="protein sequence ID" value="CAH6721711.1"/>
    <property type="molecule type" value="Genomic_DNA"/>
</dbReference>
<name>A0ACA9YAC1_9ASCO</name>
<organism evidence="1 2">
    <name type="scientific">[Candida] jaroonii</name>
    <dbReference type="NCBI Taxonomy" id="467808"/>
    <lineage>
        <taxon>Eukaryota</taxon>
        <taxon>Fungi</taxon>
        <taxon>Dikarya</taxon>
        <taxon>Ascomycota</taxon>
        <taxon>Saccharomycotina</taxon>
        <taxon>Pichiomycetes</taxon>
        <taxon>Debaryomycetaceae</taxon>
        <taxon>Yamadazyma</taxon>
    </lineage>
</organism>
<keyword evidence="2" id="KW-1185">Reference proteome</keyword>
<protein>
    <submittedName>
        <fullName evidence="1">Glyoxylate reductase 1</fullName>
    </submittedName>
</protein>
<sequence length="344" mass="38584">MSIKPKVLWIGSRAHAKASWDKLSEIADVQFCTSKNRSEFINDLKGKYKDVVSIGRTAELDVTGRFDEELVSHFPSSVKTVSHCGAGYDQVDVEPLLKRNIQLSNITTPVEAPTADTAIFLLLSALRNFQESHDLLMKGEWERTGVKSAGAKYGHLPSYKTVGILGMGGIGRCIRDRLKPFGFKDLYYHNRSKLSPELEGDCKYLSYDDLLSKSDIIIVSVPLNKKTHHLINKEAMDKMKDDVIIINTARGAVIDEKTLTEYLKSGKVGFLGTDVFEFEPKVDQELLDLPNCVSLPHMGTHTVESQVEMEDFVIQNIETFLKTGKVKTVVPEMYNVDFKHEALI</sequence>